<dbReference type="PANTHER" id="PTHR33286:SF1">
    <property type="entry name" value="OS01G0800600 PROTEIN"/>
    <property type="match status" value="1"/>
</dbReference>
<dbReference type="SUPFAM" id="SSF47699">
    <property type="entry name" value="Bifunctional inhibitor/lipid-transfer protein/seed storage 2S albumin"/>
    <property type="match status" value="1"/>
</dbReference>
<keyword evidence="4" id="KW-1185">Reference proteome</keyword>
<dbReference type="EMBL" id="CAMGYJ010000010">
    <property type="protein sequence ID" value="CAI0546784.1"/>
    <property type="molecule type" value="Genomic_DNA"/>
</dbReference>
<accession>A0AAV0QNQ3</accession>
<evidence type="ECO:0000313" key="4">
    <source>
        <dbReference type="Proteomes" id="UP001154282"/>
    </source>
</evidence>
<protein>
    <recommendedName>
        <fullName evidence="2">Bifunctional inhibitor/plant lipid transfer protein/seed storage helical domain-containing protein</fullName>
    </recommendedName>
</protein>
<feature type="signal peptide" evidence="1">
    <location>
        <begin position="1"/>
        <end position="35"/>
    </location>
</feature>
<comment type="caution">
    <text evidence="3">The sequence shown here is derived from an EMBL/GenBank/DDBJ whole genome shotgun (WGS) entry which is preliminary data.</text>
</comment>
<dbReference type="InterPro" id="IPR016140">
    <property type="entry name" value="Bifunc_inhib/LTP/seed_store"/>
</dbReference>
<name>A0AAV0QNQ3_9ROSI</name>
<feature type="chain" id="PRO_5043561288" description="Bifunctional inhibitor/plant lipid transfer protein/seed storage helical domain-containing protein" evidence="1">
    <location>
        <begin position="36"/>
        <end position="129"/>
    </location>
</feature>
<dbReference type="PANTHER" id="PTHR33286">
    <property type="entry name" value="BIFUNCTIONAL INHIBITOR/LIPID-TRANSFER PROTEIN/SEED STORAGE 2S ALBUMIN SUPERFAMILY PROTEIN"/>
    <property type="match status" value="1"/>
</dbReference>
<dbReference type="Gene3D" id="1.10.110.10">
    <property type="entry name" value="Plant lipid-transfer and hydrophobic proteins"/>
    <property type="match status" value="1"/>
</dbReference>
<gene>
    <name evidence="3" type="ORF">LITE_LOCUS44109</name>
</gene>
<evidence type="ECO:0000256" key="1">
    <source>
        <dbReference type="SAM" id="SignalP"/>
    </source>
</evidence>
<keyword evidence="1" id="KW-0732">Signal</keyword>
<dbReference type="CDD" id="cd04660">
    <property type="entry name" value="nsLTP_like"/>
    <property type="match status" value="1"/>
</dbReference>
<proteinExistence type="predicted"/>
<reference evidence="3" key="1">
    <citation type="submission" date="2022-08" db="EMBL/GenBank/DDBJ databases">
        <authorList>
            <person name="Gutierrez-Valencia J."/>
        </authorList>
    </citation>
    <scope>NUCLEOTIDE SEQUENCE</scope>
</reference>
<evidence type="ECO:0000313" key="3">
    <source>
        <dbReference type="EMBL" id="CAI0546784.1"/>
    </source>
</evidence>
<dbReference type="Pfam" id="PF14368">
    <property type="entry name" value="LTP_2"/>
    <property type="match status" value="1"/>
</dbReference>
<dbReference type="InterPro" id="IPR036312">
    <property type="entry name" value="Bifun_inhib/LTP/seed_sf"/>
</dbReference>
<dbReference type="Proteomes" id="UP001154282">
    <property type="component" value="Unassembled WGS sequence"/>
</dbReference>
<evidence type="ECO:0000259" key="2">
    <source>
        <dbReference type="Pfam" id="PF14368"/>
    </source>
</evidence>
<organism evidence="3 4">
    <name type="scientific">Linum tenue</name>
    <dbReference type="NCBI Taxonomy" id="586396"/>
    <lineage>
        <taxon>Eukaryota</taxon>
        <taxon>Viridiplantae</taxon>
        <taxon>Streptophyta</taxon>
        <taxon>Embryophyta</taxon>
        <taxon>Tracheophyta</taxon>
        <taxon>Spermatophyta</taxon>
        <taxon>Magnoliopsida</taxon>
        <taxon>eudicotyledons</taxon>
        <taxon>Gunneridae</taxon>
        <taxon>Pentapetalae</taxon>
        <taxon>rosids</taxon>
        <taxon>fabids</taxon>
        <taxon>Malpighiales</taxon>
        <taxon>Linaceae</taxon>
        <taxon>Linum</taxon>
    </lineage>
</organism>
<dbReference type="InterPro" id="IPR044741">
    <property type="entry name" value="NsLTP-like"/>
</dbReference>
<sequence>MAITGKSSSSSLSGVVLAAAAALLLLLLLAITTLADDDENACGVNIPDVATDCKDYVWKGSEQQDPSPPCCKDIEGADVGCACRKLLTAEVQSLLDMNHVVYVGRKCGLSIPKGTKCGISSSTIEGGSA</sequence>
<dbReference type="AlphaFoldDB" id="A0AAV0QNQ3"/>
<feature type="domain" description="Bifunctional inhibitor/plant lipid transfer protein/seed storage helical" evidence="2">
    <location>
        <begin position="30"/>
        <end position="117"/>
    </location>
</feature>